<reference evidence="4 5" key="1">
    <citation type="journal article" date="2020" name="ISME J.">
        <title>Uncovering the hidden diversity of litter-decomposition mechanisms in mushroom-forming fungi.</title>
        <authorList>
            <person name="Floudas D."/>
            <person name="Bentzer J."/>
            <person name="Ahren D."/>
            <person name="Johansson T."/>
            <person name="Persson P."/>
            <person name="Tunlid A."/>
        </authorList>
    </citation>
    <scope>NUCLEOTIDE SEQUENCE [LARGE SCALE GENOMIC DNA]</scope>
    <source>
        <strain evidence="4 5">CBS 291.85</strain>
    </source>
</reference>
<evidence type="ECO:0000313" key="4">
    <source>
        <dbReference type="EMBL" id="KAF5338677.1"/>
    </source>
</evidence>
<protein>
    <recommendedName>
        <fullName evidence="3">DUF6533 domain-containing protein</fullName>
    </recommendedName>
</protein>
<evidence type="ECO:0000256" key="2">
    <source>
        <dbReference type="SAM" id="SignalP"/>
    </source>
</evidence>
<feature type="chain" id="PRO_5034657200" description="DUF6533 domain-containing protein" evidence="2">
    <location>
        <begin position="22"/>
        <end position="204"/>
    </location>
</feature>
<evidence type="ECO:0000313" key="5">
    <source>
        <dbReference type="Proteomes" id="UP000559256"/>
    </source>
</evidence>
<feature type="domain" description="DUF6533" evidence="3">
    <location>
        <begin position="8"/>
        <end position="48"/>
    </location>
</feature>
<evidence type="ECO:0000256" key="1">
    <source>
        <dbReference type="SAM" id="Phobius"/>
    </source>
</evidence>
<dbReference type="InterPro" id="IPR045340">
    <property type="entry name" value="DUF6533"/>
</dbReference>
<keyword evidence="2" id="KW-0732">Signal</keyword>
<keyword evidence="5" id="KW-1185">Reference proteome</keyword>
<feature type="transmembrane region" description="Helical" evidence="1">
    <location>
        <begin position="34"/>
        <end position="56"/>
    </location>
</feature>
<keyword evidence="1" id="KW-1133">Transmembrane helix</keyword>
<organism evidence="4 5">
    <name type="scientific">Tetrapyrgos nigripes</name>
    <dbReference type="NCBI Taxonomy" id="182062"/>
    <lineage>
        <taxon>Eukaryota</taxon>
        <taxon>Fungi</taxon>
        <taxon>Dikarya</taxon>
        <taxon>Basidiomycota</taxon>
        <taxon>Agaricomycotina</taxon>
        <taxon>Agaricomycetes</taxon>
        <taxon>Agaricomycetidae</taxon>
        <taxon>Agaricales</taxon>
        <taxon>Marasmiineae</taxon>
        <taxon>Marasmiaceae</taxon>
        <taxon>Tetrapyrgos</taxon>
    </lineage>
</organism>
<sequence length="204" mass="23606">MSTQWHWLTVMFLDLIDIISADEVNYIWTRPKILSSYCFLIIRYWGLFGTIPVTVVKFSMMSTSVHAIQFLLDGLDHFESYDSIWFPPPAYIRALRTKSSNFGYYGGRNFVRYWDCLDQGTVTMELHPKGTPNPLDTSSSLRISPLFINTMEILAMRHYYGFNAQVPDPLIALLFRDGLHNRTPIHIHTQLFRDNGIAYASQPS</sequence>
<dbReference type="Proteomes" id="UP000559256">
    <property type="component" value="Unassembled WGS sequence"/>
</dbReference>
<proteinExistence type="predicted"/>
<dbReference type="AlphaFoldDB" id="A0A8H5CDT4"/>
<dbReference type="Pfam" id="PF20151">
    <property type="entry name" value="DUF6533"/>
    <property type="match status" value="1"/>
</dbReference>
<keyword evidence="1" id="KW-0812">Transmembrane</keyword>
<evidence type="ECO:0000259" key="3">
    <source>
        <dbReference type="Pfam" id="PF20151"/>
    </source>
</evidence>
<dbReference type="OrthoDB" id="2686513at2759"/>
<dbReference type="EMBL" id="JAACJM010000193">
    <property type="protein sequence ID" value="KAF5338677.1"/>
    <property type="molecule type" value="Genomic_DNA"/>
</dbReference>
<keyword evidence="1" id="KW-0472">Membrane</keyword>
<feature type="signal peptide" evidence="2">
    <location>
        <begin position="1"/>
        <end position="21"/>
    </location>
</feature>
<accession>A0A8H5CDT4</accession>
<comment type="caution">
    <text evidence="4">The sequence shown here is derived from an EMBL/GenBank/DDBJ whole genome shotgun (WGS) entry which is preliminary data.</text>
</comment>
<name>A0A8H5CDT4_9AGAR</name>
<gene>
    <name evidence="4" type="ORF">D9758_018029</name>
</gene>